<gene>
    <name evidence="2" type="ORF">H8E80_06660</name>
</gene>
<sequence>MKDKKKTLYLYEALELRSEYDARIKTLKDCLPESKQNRDRFSFTRDDGIHRPSPDFDAASARNQSRIETGFHLLETMGYIVPARILMRLLLEMN</sequence>
<dbReference type="AlphaFoldDB" id="A0A8J6T8C2"/>
<evidence type="ECO:0000313" key="2">
    <source>
        <dbReference type="EMBL" id="MBC8199709.1"/>
    </source>
</evidence>
<proteinExistence type="predicted"/>
<feature type="compositionally biased region" description="Basic and acidic residues" evidence="1">
    <location>
        <begin position="43"/>
        <end position="54"/>
    </location>
</feature>
<comment type="caution">
    <text evidence="2">The sequence shown here is derived from an EMBL/GenBank/DDBJ whole genome shotgun (WGS) entry which is preliminary data.</text>
</comment>
<reference evidence="2 3" key="1">
    <citation type="submission" date="2020-08" db="EMBL/GenBank/DDBJ databases">
        <title>Bridging the membrane lipid divide: bacteria of the FCB group superphylum have the potential to synthesize archaeal ether lipids.</title>
        <authorList>
            <person name="Villanueva L."/>
            <person name="Von Meijenfeldt F.A.B."/>
            <person name="Westbye A.B."/>
            <person name="Yadav S."/>
            <person name="Hopmans E.C."/>
            <person name="Dutilh B.E."/>
            <person name="Sinninghe Damste J.S."/>
        </authorList>
    </citation>
    <scope>NUCLEOTIDE SEQUENCE [LARGE SCALE GENOMIC DNA]</scope>
    <source>
        <strain evidence="2">NIOZ-UU82</strain>
    </source>
</reference>
<dbReference type="EMBL" id="JACNLL010000061">
    <property type="protein sequence ID" value="MBC8199709.1"/>
    <property type="molecule type" value="Genomic_DNA"/>
</dbReference>
<protein>
    <submittedName>
        <fullName evidence="2">Uncharacterized protein</fullName>
    </submittedName>
</protein>
<feature type="region of interest" description="Disordered" evidence="1">
    <location>
        <begin position="43"/>
        <end position="62"/>
    </location>
</feature>
<accession>A0A8J6T8C2</accession>
<dbReference type="Proteomes" id="UP000603545">
    <property type="component" value="Unassembled WGS sequence"/>
</dbReference>
<name>A0A8J6T8C2_9BACT</name>
<evidence type="ECO:0000256" key="1">
    <source>
        <dbReference type="SAM" id="MobiDB-lite"/>
    </source>
</evidence>
<organism evidence="2 3">
    <name type="scientific">Candidatus Desulfaltia bathyphila</name>
    <dbReference type="NCBI Taxonomy" id="2841697"/>
    <lineage>
        <taxon>Bacteria</taxon>
        <taxon>Pseudomonadati</taxon>
        <taxon>Thermodesulfobacteriota</taxon>
        <taxon>Desulfobacteria</taxon>
        <taxon>Desulfobacterales</taxon>
        <taxon>Desulfobacterales incertae sedis</taxon>
        <taxon>Candidatus Desulfaltia</taxon>
    </lineage>
</organism>
<evidence type="ECO:0000313" key="3">
    <source>
        <dbReference type="Proteomes" id="UP000603545"/>
    </source>
</evidence>